<gene>
    <name evidence="1" type="ORF">MRATA1EN22A_LOCUS5769</name>
</gene>
<dbReference type="Proteomes" id="UP001162501">
    <property type="component" value="Chromosome 15"/>
</dbReference>
<reference evidence="1" key="1">
    <citation type="submission" date="2023-05" db="EMBL/GenBank/DDBJ databases">
        <authorList>
            <consortium name="ELIXIR-Norway"/>
        </authorList>
    </citation>
    <scope>NUCLEOTIDE SEQUENCE</scope>
</reference>
<organism evidence="1 2">
    <name type="scientific">Rangifer tarandus platyrhynchus</name>
    <name type="common">Svalbard reindeer</name>
    <dbReference type="NCBI Taxonomy" id="3082113"/>
    <lineage>
        <taxon>Eukaryota</taxon>
        <taxon>Metazoa</taxon>
        <taxon>Chordata</taxon>
        <taxon>Craniata</taxon>
        <taxon>Vertebrata</taxon>
        <taxon>Euteleostomi</taxon>
        <taxon>Mammalia</taxon>
        <taxon>Eutheria</taxon>
        <taxon>Laurasiatheria</taxon>
        <taxon>Artiodactyla</taxon>
        <taxon>Ruminantia</taxon>
        <taxon>Pecora</taxon>
        <taxon>Cervidae</taxon>
        <taxon>Odocoileinae</taxon>
        <taxon>Rangifer</taxon>
    </lineage>
</organism>
<accession>A0AC59YG29</accession>
<reference evidence="1" key="2">
    <citation type="submission" date="2025-03" db="EMBL/GenBank/DDBJ databases">
        <authorList>
            <consortium name="ELIXIR-Norway"/>
            <consortium name="Elixir Norway"/>
        </authorList>
    </citation>
    <scope>NUCLEOTIDE SEQUENCE</scope>
</reference>
<sequence length="154" mass="17185">MGSALTSNASGHLTRGPRRPQTQKGQRRPHLTHHRYWEKPGLVTGQGRRLGQCNTLSRRKAFTVRNLSRNFYAPRTPPCSARAPAAPPERSGEAQPLQSIEASVNQRVSSARQRWPVPPKSGGFGGPLGFRGFWWFLVSREILQGTCVEFRRAA</sequence>
<protein>
    <submittedName>
        <fullName evidence="1">Uncharacterized protein</fullName>
    </submittedName>
</protein>
<proteinExistence type="predicted"/>
<dbReference type="EMBL" id="OX596099">
    <property type="protein sequence ID" value="CAM9669523.1"/>
    <property type="molecule type" value="Genomic_DNA"/>
</dbReference>
<name>A0AC59YG29_RANTA</name>
<evidence type="ECO:0000313" key="2">
    <source>
        <dbReference type="Proteomes" id="UP001162501"/>
    </source>
</evidence>
<evidence type="ECO:0000313" key="1">
    <source>
        <dbReference type="EMBL" id="CAM9669523.1"/>
    </source>
</evidence>